<dbReference type="Proteomes" id="UP000000845">
    <property type="component" value="Chromosome"/>
</dbReference>
<gene>
    <name evidence="1" type="ordered locus">Sterm_3470</name>
</gene>
<keyword evidence="2" id="KW-1185">Reference proteome</keyword>
<dbReference type="RefSeq" id="WP_012862891.1">
    <property type="nucleotide sequence ID" value="NC_013517.1"/>
</dbReference>
<evidence type="ECO:0000313" key="1">
    <source>
        <dbReference type="EMBL" id="ACZ10309.1"/>
    </source>
</evidence>
<dbReference type="AlphaFoldDB" id="D1AQP9"/>
<evidence type="ECO:0000313" key="2">
    <source>
        <dbReference type="Proteomes" id="UP000000845"/>
    </source>
</evidence>
<organism evidence="1 2">
    <name type="scientific">Sebaldella termitidis (strain ATCC 33386 / NCTC 11300)</name>
    <dbReference type="NCBI Taxonomy" id="526218"/>
    <lineage>
        <taxon>Bacteria</taxon>
        <taxon>Fusobacteriati</taxon>
        <taxon>Fusobacteriota</taxon>
        <taxon>Fusobacteriia</taxon>
        <taxon>Fusobacteriales</taxon>
        <taxon>Leptotrichiaceae</taxon>
        <taxon>Sebaldella</taxon>
    </lineage>
</organism>
<dbReference type="KEGG" id="str:Sterm_3470"/>
<dbReference type="STRING" id="526218.Sterm_3470"/>
<name>D1AQP9_SEBTE</name>
<reference evidence="2" key="1">
    <citation type="submission" date="2009-09" db="EMBL/GenBank/DDBJ databases">
        <title>The complete chromosome of Sebaldella termitidis ATCC 33386.</title>
        <authorList>
            <consortium name="US DOE Joint Genome Institute (JGI-PGF)"/>
            <person name="Lucas S."/>
            <person name="Copeland A."/>
            <person name="Lapidus A."/>
            <person name="Glavina del Rio T."/>
            <person name="Dalin E."/>
            <person name="Tice H."/>
            <person name="Bruce D."/>
            <person name="Goodwin L."/>
            <person name="Pitluck S."/>
            <person name="Kyrpides N."/>
            <person name="Mavromatis K."/>
            <person name="Ivanova N."/>
            <person name="Mikhailova N."/>
            <person name="Sims D."/>
            <person name="Meincke L."/>
            <person name="Brettin T."/>
            <person name="Detter J.C."/>
            <person name="Han C."/>
            <person name="Larimer F."/>
            <person name="Land M."/>
            <person name="Hauser L."/>
            <person name="Markowitz V."/>
            <person name="Cheng J.F."/>
            <person name="Hugenholtz P."/>
            <person name="Woyke T."/>
            <person name="Wu D."/>
            <person name="Eisen J.A."/>
        </authorList>
    </citation>
    <scope>NUCLEOTIDE SEQUENCE [LARGE SCALE GENOMIC DNA]</scope>
    <source>
        <strain evidence="2">ATCC 33386 / NCTC 11300</strain>
    </source>
</reference>
<dbReference type="EMBL" id="CP001739">
    <property type="protein sequence ID" value="ACZ10309.1"/>
    <property type="molecule type" value="Genomic_DNA"/>
</dbReference>
<dbReference type="HOGENOM" id="CLU_2604046_0_0_0"/>
<protein>
    <submittedName>
        <fullName evidence="1">Uncharacterized protein</fullName>
    </submittedName>
</protein>
<accession>D1AQP9</accession>
<sequence>MSLIGDIIDDVLEAQLRKSIYNTENRTVELIENHETLKKILIESMLESYNKNKEIEKQIEYLHFKIDKIEKLLLEILNK</sequence>
<reference evidence="1 2" key="2">
    <citation type="journal article" date="2010" name="Stand. Genomic Sci.">
        <title>Complete genome sequence of Sebaldella termitidis type strain (NCTC 11300).</title>
        <authorList>
            <person name="Harmon-Smith M."/>
            <person name="Celia L."/>
            <person name="Chertkov O."/>
            <person name="Lapidus A."/>
            <person name="Copeland A."/>
            <person name="Glavina Del Rio T."/>
            <person name="Nolan M."/>
            <person name="Lucas S."/>
            <person name="Tice H."/>
            <person name="Cheng J.F."/>
            <person name="Han C."/>
            <person name="Detter J.C."/>
            <person name="Bruce D."/>
            <person name="Goodwin L."/>
            <person name="Pitluck S."/>
            <person name="Pati A."/>
            <person name="Liolios K."/>
            <person name="Ivanova N."/>
            <person name="Mavromatis K."/>
            <person name="Mikhailova N."/>
            <person name="Chen A."/>
            <person name="Palaniappan K."/>
            <person name="Land M."/>
            <person name="Hauser L."/>
            <person name="Chang Y.J."/>
            <person name="Jeffries C.D."/>
            <person name="Brettin T."/>
            <person name="Goker M."/>
            <person name="Beck B."/>
            <person name="Bristow J."/>
            <person name="Eisen J.A."/>
            <person name="Markowitz V."/>
            <person name="Hugenholtz P."/>
            <person name="Kyrpides N.C."/>
            <person name="Klenk H.P."/>
            <person name="Chen F."/>
        </authorList>
    </citation>
    <scope>NUCLEOTIDE SEQUENCE [LARGE SCALE GENOMIC DNA]</scope>
    <source>
        <strain evidence="2">ATCC 33386 / NCTC 11300</strain>
    </source>
</reference>
<proteinExistence type="predicted"/>